<evidence type="ECO:0000313" key="2">
    <source>
        <dbReference type="Proteomes" id="UP000001556"/>
    </source>
</evidence>
<dbReference type="HOGENOM" id="CLU_2933906_0_0_9"/>
<evidence type="ECO:0000313" key="1">
    <source>
        <dbReference type="EMBL" id="ABO51154.1"/>
    </source>
</evidence>
<protein>
    <submittedName>
        <fullName evidence="1">Uncharacterized protein</fullName>
    </submittedName>
</protein>
<proteinExistence type="predicted"/>
<accession>A4J7V1</accession>
<reference evidence="1 2" key="1">
    <citation type="submission" date="2007-03" db="EMBL/GenBank/DDBJ databases">
        <title>Complete sequence of Desulfotomaculum reducens MI-1.</title>
        <authorList>
            <consortium name="US DOE Joint Genome Institute"/>
            <person name="Copeland A."/>
            <person name="Lucas S."/>
            <person name="Lapidus A."/>
            <person name="Barry K."/>
            <person name="Detter J.C."/>
            <person name="Glavina del Rio T."/>
            <person name="Hammon N."/>
            <person name="Israni S."/>
            <person name="Dalin E."/>
            <person name="Tice H."/>
            <person name="Pitluck S."/>
            <person name="Sims D."/>
            <person name="Brettin T."/>
            <person name="Bruce D."/>
            <person name="Han C."/>
            <person name="Tapia R."/>
            <person name="Schmutz J."/>
            <person name="Larimer F."/>
            <person name="Land M."/>
            <person name="Hauser L."/>
            <person name="Kyrpides N."/>
            <person name="Kim E."/>
            <person name="Tebo B.M."/>
            <person name="Richardson P."/>
        </authorList>
    </citation>
    <scope>NUCLEOTIDE SEQUENCE [LARGE SCALE GENOMIC DNA]</scope>
    <source>
        <strain evidence="1 2">MI-1</strain>
    </source>
</reference>
<dbReference type="OrthoDB" id="1787446at2"/>
<dbReference type="Proteomes" id="UP000001556">
    <property type="component" value="Chromosome"/>
</dbReference>
<keyword evidence="2" id="KW-1185">Reference proteome</keyword>
<dbReference type="STRING" id="349161.Dred_2648"/>
<name>A4J7V1_DESRM</name>
<sequence length="60" mass="7190">MLSPQMDPKELKLLIPLLAKEDMEDLLKEIDDLIHYEQDAHKLMRLFDNKEILEKAINHY</sequence>
<dbReference type="EMBL" id="CP000612">
    <property type="protein sequence ID" value="ABO51154.1"/>
    <property type="molecule type" value="Genomic_DNA"/>
</dbReference>
<organism evidence="1 2">
    <name type="scientific">Desulforamulus reducens (strain ATCC BAA-1160 / DSM 100696 / MI-1)</name>
    <name type="common">Desulfotomaculum reducens</name>
    <dbReference type="NCBI Taxonomy" id="349161"/>
    <lineage>
        <taxon>Bacteria</taxon>
        <taxon>Bacillati</taxon>
        <taxon>Bacillota</taxon>
        <taxon>Clostridia</taxon>
        <taxon>Eubacteriales</taxon>
        <taxon>Peptococcaceae</taxon>
        <taxon>Desulforamulus</taxon>
    </lineage>
</organism>
<dbReference type="AlphaFoldDB" id="A4J7V1"/>
<dbReference type="KEGG" id="drm:Dred_2648"/>
<gene>
    <name evidence="1" type="ordered locus">Dred_2648</name>
</gene>